<organism evidence="1 2">
    <name type="scientific">Fulvitalea axinellae</name>
    <dbReference type="NCBI Taxonomy" id="1182444"/>
    <lineage>
        <taxon>Bacteria</taxon>
        <taxon>Pseudomonadati</taxon>
        <taxon>Bacteroidota</taxon>
        <taxon>Cytophagia</taxon>
        <taxon>Cytophagales</taxon>
        <taxon>Persicobacteraceae</taxon>
        <taxon>Fulvitalea</taxon>
    </lineage>
</organism>
<geneLocation type="plasmid" evidence="1 2">
    <name>pFA1</name>
</geneLocation>
<name>A0AAU9DEN3_9BACT</name>
<dbReference type="EMBL" id="AP025315">
    <property type="protein sequence ID" value="BDD11666.1"/>
    <property type="molecule type" value="Genomic_DNA"/>
</dbReference>
<dbReference type="PROSITE" id="PS51257">
    <property type="entry name" value="PROKAR_LIPOPROTEIN"/>
    <property type="match status" value="1"/>
</dbReference>
<dbReference type="Proteomes" id="UP001348817">
    <property type="component" value="Plasmid pFA1"/>
</dbReference>
<evidence type="ECO:0000313" key="2">
    <source>
        <dbReference type="Proteomes" id="UP001348817"/>
    </source>
</evidence>
<protein>
    <recommendedName>
        <fullName evidence="3">Lipoprotein</fullName>
    </recommendedName>
</protein>
<keyword evidence="2" id="KW-1185">Reference proteome</keyword>
<accession>A0AAU9DEN3</accession>
<dbReference type="AlphaFoldDB" id="A0AAU9DEN3"/>
<gene>
    <name evidence="1" type="ORF">FUAX_40980</name>
</gene>
<dbReference type="KEGG" id="fax:FUAX_40980"/>
<sequence>MYSKTIFFTAMRNAVLLLLIVALFSCSAEKRKIEERIISVYSTKIVLGDTIKDKLLYQISRKDIPPNINEVKTIWYKEKAVPDTSFFRNKVKDEKIGNKTYSYIDDKLASVMINNNDTLFYYDADNLKNPDQYFVLDRDSVETIMYSYYTKVKTQAMRIRKNNNRDPVYIMYLGEYIPDQVDLEMFSPAEIEKKKEEARKVEIAEYEYIYAE</sequence>
<evidence type="ECO:0008006" key="3">
    <source>
        <dbReference type="Google" id="ProtNLM"/>
    </source>
</evidence>
<keyword evidence="1" id="KW-0614">Plasmid</keyword>
<evidence type="ECO:0000313" key="1">
    <source>
        <dbReference type="EMBL" id="BDD11666.1"/>
    </source>
</evidence>
<reference evidence="1 2" key="1">
    <citation type="submission" date="2021-12" db="EMBL/GenBank/DDBJ databases">
        <title>Genome sequencing of bacteria with rrn-lacking chromosome and rrn-plasmid.</title>
        <authorList>
            <person name="Anda M."/>
            <person name="Iwasaki W."/>
        </authorList>
    </citation>
    <scope>NUCLEOTIDE SEQUENCE [LARGE SCALE GENOMIC DNA]</scope>
    <source>
        <strain evidence="1 2">DSM 100852</strain>
        <plasmid evidence="1 2">pFA1</plasmid>
    </source>
</reference>
<proteinExistence type="predicted"/>